<name>A0A0D2ZSV5_BRAOL</name>
<evidence type="ECO:0000256" key="1">
    <source>
        <dbReference type="SAM" id="MobiDB-lite"/>
    </source>
</evidence>
<feature type="region of interest" description="Disordered" evidence="1">
    <location>
        <begin position="1"/>
        <end position="23"/>
    </location>
</feature>
<dbReference type="Proteomes" id="UP000032141">
    <property type="component" value="Unassembled WGS sequence"/>
</dbReference>
<keyword evidence="3" id="KW-1185">Reference proteome</keyword>
<sequence length="49" mass="6074">MFSSSRSRIRKSLKRKKESQEKEILTEEKKYKKLSMFYCFELFFEVVET</sequence>
<dbReference type="Gramene" id="Bo00998s050.1">
    <property type="protein sequence ID" value="Bo00998s050.1"/>
    <property type="gene ID" value="Bo00998s050"/>
</dbReference>
<evidence type="ECO:0000313" key="2">
    <source>
        <dbReference type="EnsemblPlants" id="Bo00998s050.1"/>
    </source>
</evidence>
<organism evidence="2 3">
    <name type="scientific">Brassica oleracea var. oleracea</name>
    <dbReference type="NCBI Taxonomy" id="109376"/>
    <lineage>
        <taxon>Eukaryota</taxon>
        <taxon>Viridiplantae</taxon>
        <taxon>Streptophyta</taxon>
        <taxon>Embryophyta</taxon>
        <taxon>Tracheophyta</taxon>
        <taxon>Spermatophyta</taxon>
        <taxon>Magnoliopsida</taxon>
        <taxon>eudicotyledons</taxon>
        <taxon>Gunneridae</taxon>
        <taxon>Pentapetalae</taxon>
        <taxon>rosids</taxon>
        <taxon>malvids</taxon>
        <taxon>Brassicales</taxon>
        <taxon>Brassicaceae</taxon>
        <taxon>Brassiceae</taxon>
        <taxon>Brassica</taxon>
    </lineage>
</organism>
<dbReference type="AlphaFoldDB" id="A0A0D2ZSV5"/>
<proteinExistence type="predicted"/>
<feature type="compositionally biased region" description="Basic residues" evidence="1">
    <location>
        <begin position="7"/>
        <end position="17"/>
    </location>
</feature>
<reference evidence="2" key="1">
    <citation type="journal article" date="2014" name="Genome Biol.">
        <title>Transcriptome and methylome profiling reveals relics of genome dominance in the mesopolyploid Brassica oleracea.</title>
        <authorList>
            <person name="Parkin I.A."/>
            <person name="Koh C."/>
            <person name="Tang H."/>
            <person name="Robinson S.J."/>
            <person name="Kagale S."/>
            <person name="Clarke W.E."/>
            <person name="Town C.D."/>
            <person name="Nixon J."/>
            <person name="Krishnakumar V."/>
            <person name="Bidwell S.L."/>
            <person name="Denoeud F."/>
            <person name="Belcram H."/>
            <person name="Links M.G."/>
            <person name="Just J."/>
            <person name="Clarke C."/>
            <person name="Bender T."/>
            <person name="Huebert T."/>
            <person name="Mason A.S."/>
            <person name="Pires J.C."/>
            <person name="Barker G."/>
            <person name="Moore J."/>
            <person name="Walley P.G."/>
            <person name="Manoli S."/>
            <person name="Batley J."/>
            <person name="Edwards D."/>
            <person name="Nelson M.N."/>
            <person name="Wang X."/>
            <person name="Paterson A.H."/>
            <person name="King G."/>
            <person name="Bancroft I."/>
            <person name="Chalhoub B."/>
            <person name="Sharpe A.G."/>
        </authorList>
    </citation>
    <scope>NUCLEOTIDE SEQUENCE [LARGE SCALE GENOMIC DNA]</scope>
    <source>
        <strain evidence="2">cv. TO1000</strain>
    </source>
</reference>
<accession>A0A0D2ZSV5</accession>
<reference evidence="2" key="2">
    <citation type="submission" date="2015-06" db="UniProtKB">
        <authorList>
            <consortium name="EnsemblPlants"/>
        </authorList>
    </citation>
    <scope>IDENTIFICATION</scope>
</reference>
<evidence type="ECO:0000313" key="3">
    <source>
        <dbReference type="Proteomes" id="UP000032141"/>
    </source>
</evidence>
<protein>
    <submittedName>
        <fullName evidence="2">Uncharacterized protein</fullName>
    </submittedName>
</protein>
<dbReference type="HOGENOM" id="CLU_3144851_0_0_1"/>
<dbReference type="EnsemblPlants" id="Bo00998s050.1">
    <property type="protein sequence ID" value="Bo00998s050.1"/>
    <property type="gene ID" value="Bo00998s050"/>
</dbReference>